<organism evidence="2 3">
    <name type="scientific">Citrobacter telavivensis</name>
    <dbReference type="NCBI Taxonomy" id="2653932"/>
    <lineage>
        <taxon>Bacteria</taxon>
        <taxon>Pseudomonadati</taxon>
        <taxon>Pseudomonadota</taxon>
        <taxon>Gammaproteobacteria</taxon>
        <taxon>Enterobacterales</taxon>
        <taxon>Enterobacteriaceae</taxon>
        <taxon>Citrobacter</taxon>
    </lineage>
</organism>
<feature type="transmembrane region" description="Helical" evidence="1">
    <location>
        <begin position="191"/>
        <end position="208"/>
    </location>
</feature>
<feature type="transmembrane region" description="Helical" evidence="1">
    <location>
        <begin position="215"/>
        <end position="234"/>
    </location>
</feature>
<feature type="transmembrane region" description="Helical" evidence="1">
    <location>
        <begin position="128"/>
        <end position="147"/>
    </location>
</feature>
<dbReference type="Proteomes" id="UP000475079">
    <property type="component" value="Unassembled WGS sequence"/>
</dbReference>
<gene>
    <name evidence="2" type="ORF">GBB84_11015</name>
</gene>
<comment type="caution">
    <text evidence="2">The sequence shown here is derived from an EMBL/GenBank/DDBJ whole genome shotgun (WGS) entry which is preliminary data.</text>
</comment>
<sequence>MKIDEADIIAIVNDPILWWIAMPLGAIILVMASLYIRLSYKNAPNVGLTQAQCTKGLRSGIFSSIGPSISVFVVVFSMTAIIGGPLTWMRFVGIGAAPVELAAINLGAETYGAPVGSENYNLTAMVSGLYTAIINSCGWIVVGYFFIHRMEKVREKMGGGDKVWLGLISVTAMLGLFGFLSTPFILAMNDKTVACLAGFFAMGGLAILGKKISWLKEYALGIALIIGMVAASLYS</sequence>
<feature type="transmembrane region" description="Helical" evidence="1">
    <location>
        <begin position="163"/>
        <end position="185"/>
    </location>
</feature>
<evidence type="ECO:0000313" key="3">
    <source>
        <dbReference type="Proteomes" id="UP000475079"/>
    </source>
</evidence>
<dbReference type="EMBL" id="WHIY01000006">
    <property type="protein sequence ID" value="MPQ51439.1"/>
    <property type="molecule type" value="Genomic_DNA"/>
</dbReference>
<keyword evidence="1" id="KW-1133">Transmembrane helix</keyword>
<keyword evidence="3" id="KW-1185">Reference proteome</keyword>
<reference evidence="2 3" key="1">
    <citation type="submission" date="2019-10" db="EMBL/GenBank/DDBJ databases">
        <title>Characterization of a new Citrobacter species.</title>
        <authorList>
            <person name="Goncalves Ribeiro T."/>
            <person name="Izdebski R."/>
            <person name="Urbanowicz P."/>
            <person name="Carmeli Y."/>
            <person name="Gniadkowski M."/>
            <person name="Peixe L."/>
        </authorList>
    </citation>
    <scope>NUCLEOTIDE SEQUENCE [LARGE SCALE GENOMIC DNA]</scope>
    <source>
        <strain evidence="2 3">NMI7905_11</strain>
    </source>
</reference>
<name>A0A6L5E7I4_9ENTR</name>
<feature type="transmembrane region" description="Helical" evidence="1">
    <location>
        <begin position="59"/>
        <end position="82"/>
    </location>
</feature>
<keyword evidence="1" id="KW-0812">Transmembrane</keyword>
<evidence type="ECO:0000313" key="2">
    <source>
        <dbReference type="EMBL" id="MPQ51439.1"/>
    </source>
</evidence>
<dbReference type="Pfam" id="PF16481">
    <property type="entry name" value="DUF5058"/>
    <property type="match status" value="1"/>
</dbReference>
<dbReference type="InterPro" id="IPR032479">
    <property type="entry name" value="DUF5058"/>
</dbReference>
<accession>A0A6L5E7I4</accession>
<evidence type="ECO:0000256" key="1">
    <source>
        <dbReference type="SAM" id="Phobius"/>
    </source>
</evidence>
<proteinExistence type="predicted"/>
<feature type="transmembrane region" description="Helical" evidence="1">
    <location>
        <begin position="16"/>
        <end position="38"/>
    </location>
</feature>
<dbReference type="RefSeq" id="WP_152405792.1">
    <property type="nucleotide sequence ID" value="NZ_JBGUBF010000001.1"/>
</dbReference>
<dbReference type="AlphaFoldDB" id="A0A6L5E7I4"/>
<keyword evidence="1" id="KW-0472">Membrane</keyword>
<protein>
    <submittedName>
        <fullName evidence="2">DUF5058 family protein</fullName>
    </submittedName>
</protein>